<evidence type="ECO:0000256" key="1">
    <source>
        <dbReference type="SAM" id="MobiDB-lite"/>
    </source>
</evidence>
<dbReference type="RefSeq" id="WP_153982915.1">
    <property type="nucleotide sequence ID" value="NZ_BAAANZ010000014.1"/>
</dbReference>
<sequence length="55" mass="5923">MTSDVENEGRLAVGTDDSSGTHIAYHQPIMILDEFDAVCGIAATVLPRPYEATRS</sequence>
<dbReference type="EMBL" id="JACHBS010000001">
    <property type="protein sequence ID" value="MBB5618071.1"/>
    <property type="molecule type" value="Genomic_DNA"/>
</dbReference>
<protein>
    <submittedName>
        <fullName evidence="2">Uncharacterized protein</fullName>
    </submittedName>
</protein>
<reference evidence="2 3" key="1">
    <citation type="submission" date="2020-08" db="EMBL/GenBank/DDBJ databases">
        <title>Sequencing the genomes of 1000 actinobacteria strains.</title>
        <authorList>
            <person name="Klenk H.-P."/>
        </authorList>
    </citation>
    <scope>NUCLEOTIDE SEQUENCE [LARGE SCALE GENOMIC DNA]</scope>
    <source>
        <strain evidence="2 3">DSM 23889</strain>
    </source>
</reference>
<comment type="caution">
    <text evidence="2">The sequence shown here is derived from an EMBL/GenBank/DDBJ whole genome shotgun (WGS) entry which is preliminary data.</text>
</comment>
<organism evidence="2 3">
    <name type="scientific">Microcella frigidaquae</name>
    <dbReference type="NCBI Taxonomy" id="424758"/>
    <lineage>
        <taxon>Bacteria</taxon>
        <taxon>Bacillati</taxon>
        <taxon>Actinomycetota</taxon>
        <taxon>Actinomycetes</taxon>
        <taxon>Micrococcales</taxon>
        <taxon>Microbacteriaceae</taxon>
        <taxon>Microcella</taxon>
    </lineage>
</organism>
<proteinExistence type="predicted"/>
<dbReference type="AlphaFoldDB" id="A0A840X750"/>
<dbReference type="Proteomes" id="UP000552883">
    <property type="component" value="Unassembled WGS sequence"/>
</dbReference>
<keyword evidence="3" id="KW-1185">Reference proteome</keyword>
<accession>A0A840X750</accession>
<name>A0A840X750_9MICO</name>
<feature type="region of interest" description="Disordered" evidence="1">
    <location>
        <begin position="1"/>
        <end position="21"/>
    </location>
</feature>
<evidence type="ECO:0000313" key="2">
    <source>
        <dbReference type="EMBL" id="MBB5618071.1"/>
    </source>
</evidence>
<gene>
    <name evidence="2" type="ORF">BJ959_001567</name>
</gene>
<evidence type="ECO:0000313" key="3">
    <source>
        <dbReference type="Proteomes" id="UP000552883"/>
    </source>
</evidence>